<reference evidence="2" key="1">
    <citation type="submission" date="2023-06" db="EMBL/GenBank/DDBJ databases">
        <title>Egi l300058.</title>
        <authorList>
            <person name="Gao L."/>
            <person name="Fang B.-Z."/>
            <person name="Li W.-J."/>
        </authorList>
    </citation>
    <scope>NUCLEOTIDE SEQUENCE</scope>
    <source>
        <strain evidence="2">EGI L300058</strain>
    </source>
</reference>
<dbReference type="Proteomes" id="UP001172708">
    <property type="component" value="Unassembled WGS sequence"/>
</dbReference>
<dbReference type="Pfam" id="PF08818">
    <property type="entry name" value="DUF1801"/>
    <property type="match status" value="1"/>
</dbReference>
<feature type="domain" description="YdhG-like" evidence="1">
    <location>
        <begin position="25"/>
        <end position="129"/>
    </location>
</feature>
<keyword evidence="3" id="KW-1185">Reference proteome</keyword>
<dbReference type="SUPFAM" id="SSF159888">
    <property type="entry name" value="YdhG-like"/>
    <property type="match status" value="1"/>
</dbReference>
<dbReference type="EMBL" id="JAUHQA010000001">
    <property type="protein sequence ID" value="MDN4481815.1"/>
    <property type="molecule type" value="Genomic_DNA"/>
</dbReference>
<organism evidence="2 3">
    <name type="scientific">Demequina muriae</name>
    <dbReference type="NCBI Taxonomy" id="3051664"/>
    <lineage>
        <taxon>Bacteria</taxon>
        <taxon>Bacillati</taxon>
        <taxon>Actinomycetota</taxon>
        <taxon>Actinomycetes</taxon>
        <taxon>Micrococcales</taxon>
        <taxon>Demequinaceae</taxon>
        <taxon>Demequina</taxon>
    </lineage>
</organism>
<gene>
    <name evidence="2" type="ORF">QQX02_12870</name>
</gene>
<sequence length="137" mass="15131">MADNATQPTDQDVEEFLASVEPARRREDGFRLLALMAEVTGEAPTMWGPSIVGFGQRHYTYASGREGDWMRVGYSPRKTQLSLYGLKDHPLADDVLERLGPHSTGAGCVYIKQLDAVNEGVLRELIDLAYRSADDAS</sequence>
<evidence type="ECO:0000313" key="3">
    <source>
        <dbReference type="Proteomes" id="UP001172708"/>
    </source>
</evidence>
<dbReference type="InterPro" id="IPR014922">
    <property type="entry name" value="YdhG-like"/>
</dbReference>
<evidence type="ECO:0000259" key="1">
    <source>
        <dbReference type="Pfam" id="PF08818"/>
    </source>
</evidence>
<proteinExistence type="predicted"/>
<protein>
    <submittedName>
        <fullName evidence="2">DUF1801 domain-containing protein</fullName>
    </submittedName>
</protein>
<dbReference type="RefSeq" id="WP_301143567.1">
    <property type="nucleotide sequence ID" value="NZ_JAUHQA010000001.1"/>
</dbReference>
<evidence type="ECO:0000313" key="2">
    <source>
        <dbReference type="EMBL" id="MDN4481815.1"/>
    </source>
</evidence>
<comment type="caution">
    <text evidence="2">The sequence shown here is derived from an EMBL/GenBank/DDBJ whole genome shotgun (WGS) entry which is preliminary data.</text>
</comment>
<accession>A0ABT8GK53</accession>
<name>A0ABT8GK53_9MICO</name>